<dbReference type="Proteomes" id="UP000585614">
    <property type="component" value="Unassembled WGS sequence"/>
</dbReference>
<evidence type="ECO:0000313" key="2">
    <source>
        <dbReference type="Proteomes" id="UP000585614"/>
    </source>
</evidence>
<evidence type="ECO:0000313" key="1">
    <source>
        <dbReference type="EMBL" id="KAF6280896.1"/>
    </source>
</evidence>
<organism evidence="1 2">
    <name type="scientific">Rhinolophus ferrumequinum</name>
    <name type="common">Greater horseshoe bat</name>
    <dbReference type="NCBI Taxonomy" id="59479"/>
    <lineage>
        <taxon>Eukaryota</taxon>
        <taxon>Metazoa</taxon>
        <taxon>Chordata</taxon>
        <taxon>Craniata</taxon>
        <taxon>Vertebrata</taxon>
        <taxon>Euteleostomi</taxon>
        <taxon>Mammalia</taxon>
        <taxon>Eutheria</taxon>
        <taxon>Laurasiatheria</taxon>
        <taxon>Chiroptera</taxon>
        <taxon>Yinpterochiroptera</taxon>
        <taxon>Rhinolophoidea</taxon>
        <taxon>Rhinolophidae</taxon>
        <taxon>Rhinolophinae</taxon>
        <taxon>Rhinolophus</taxon>
    </lineage>
</organism>
<dbReference type="EMBL" id="JACAGC010000024">
    <property type="protein sequence ID" value="KAF6280896.1"/>
    <property type="molecule type" value="Genomic_DNA"/>
</dbReference>
<reference evidence="1 2" key="1">
    <citation type="journal article" date="2020" name="Nature">
        <title>Six reference-quality genomes reveal evolution of bat adaptations.</title>
        <authorList>
            <person name="Jebb D."/>
            <person name="Huang Z."/>
            <person name="Pippel M."/>
            <person name="Hughes G.M."/>
            <person name="Lavrichenko K."/>
            <person name="Devanna P."/>
            <person name="Winkler S."/>
            <person name="Jermiin L.S."/>
            <person name="Skirmuntt E.C."/>
            <person name="Katzourakis A."/>
            <person name="Burkitt-Gray L."/>
            <person name="Ray D.A."/>
            <person name="Sullivan K.A.M."/>
            <person name="Roscito J.G."/>
            <person name="Kirilenko B.M."/>
            <person name="Davalos L.M."/>
            <person name="Corthals A.P."/>
            <person name="Power M.L."/>
            <person name="Jones G."/>
            <person name="Ransome R.D."/>
            <person name="Dechmann D.K.N."/>
            <person name="Locatelli A.G."/>
            <person name="Puechmaille S.J."/>
            <person name="Fedrigo O."/>
            <person name="Jarvis E.D."/>
            <person name="Hiller M."/>
            <person name="Vernes S.C."/>
            <person name="Myers E.W."/>
            <person name="Teeling E.C."/>
        </authorList>
    </citation>
    <scope>NUCLEOTIDE SEQUENCE [LARGE SCALE GENOMIC DNA]</scope>
    <source>
        <strain evidence="1">MRhiFer1</strain>
        <tissue evidence="1">Lung</tissue>
    </source>
</reference>
<sequence length="130" mass="13335">MLGSDVGKVASAGHGRAHLFPQSFPLGPELGLLVDSQLEGGVFCCFVLGRVQRATSSRKVEAGRAGGTALRPSASTVPCATTALPRLVERTPIASSQWEPSCHSGEAGVKLSTASARPAVGAACPQLPQW</sequence>
<proteinExistence type="predicted"/>
<comment type="caution">
    <text evidence="1">The sequence shown here is derived from an EMBL/GenBank/DDBJ whole genome shotgun (WGS) entry which is preliminary data.</text>
</comment>
<dbReference type="AlphaFoldDB" id="A0A7J7RXG7"/>
<gene>
    <name evidence="1" type="ORF">mRhiFer1_009278</name>
</gene>
<accession>A0A7J7RXG7</accession>
<name>A0A7J7RXG7_RHIFE</name>
<protein>
    <submittedName>
        <fullName evidence="1">Uncharacterized protein</fullName>
    </submittedName>
</protein>